<keyword evidence="2" id="KW-1185">Reference proteome</keyword>
<reference evidence="2" key="1">
    <citation type="submission" date="2017-04" db="EMBL/GenBank/DDBJ databases">
        <title>Genome evolution of the luminous symbionts of deep sea anglerfish.</title>
        <authorList>
            <person name="Hendry T.A."/>
        </authorList>
    </citation>
    <scope>NUCLEOTIDE SEQUENCE [LARGE SCALE GENOMIC DNA]</scope>
</reference>
<sequence length="37" mass="4308">MVNLIYRNFNRSIEQDNAIVSNHYGVCSSKKLCFQNT</sequence>
<protein>
    <submittedName>
        <fullName evidence="1">Uncharacterized protein</fullName>
    </submittedName>
</protein>
<evidence type="ECO:0000313" key="2">
    <source>
        <dbReference type="Proteomes" id="UP000219020"/>
    </source>
</evidence>
<dbReference type="EMBL" id="NBYY01000011">
    <property type="protein sequence ID" value="PCS23320.1"/>
    <property type="molecule type" value="Genomic_DNA"/>
</dbReference>
<evidence type="ECO:0000313" key="1">
    <source>
        <dbReference type="EMBL" id="PCS23320.1"/>
    </source>
</evidence>
<name>A0A2A5T5D5_9GAMM</name>
<gene>
    <name evidence="1" type="ORF">BTN49_1317</name>
</gene>
<dbReference type="AlphaFoldDB" id="A0A2A5T5D5"/>
<organism evidence="1 2">
    <name type="scientific">Candidatus Enterovibrio escicola</name>
    <dbReference type="NCBI Taxonomy" id="1927127"/>
    <lineage>
        <taxon>Bacteria</taxon>
        <taxon>Pseudomonadati</taxon>
        <taxon>Pseudomonadota</taxon>
        <taxon>Gammaproteobacteria</taxon>
        <taxon>Vibrionales</taxon>
        <taxon>Vibrionaceae</taxon>
        <taxon>Enterovibrio</taxon>
    </lineage>
</organism>
<comment type="caution">
    <text evidence="1">The sequence shown here is derived from an EMBL/GenBank/DDBJ whole genome shotgun (WGS) entry which is preliminary data.</text>
</comment>
<accession>A0A2A5T5D5</accession>
<dbReference type="Proteomes" id="UP000219020">
    <property type="component" value="Unassembled WGS sequence"/>
</dbReference>
<proteinExistence type="predicted"/>